<feature type="transmembrane region" description="Helical" evidence="2">
    <location>
        <begin position="542"/>
        <end position="563"/>
    </location>
</feature>
<keyword evidence="2" id="KW-0812">Transmembrane</keyword>
<gene>
    <name evidence="3" type="ORF">PGLA1383_LOCUS53150</name>
</gene>
<reference evidence="3" key="1">
    <citation type="submission" date="2021-02" db="EMBL/GenBank/DDBJ databases">
        <authorList>
            <person name="Dougan E. K."/>
            <person name="Rhodes N."/>
            <person name="Thang M."/>
            <person name="Chan C."/>
        </authorList>
    </citation>
    <scope>NUCLEOTIDE SEQUENCE</scope>
</reference>
<keyword evidence="4" id="KW-1185">Reference proteome</keyword>
<evidence type="ECO:0000256" key="2">
    <source>
        <dbReference type="SAM" id="Phobius"/>
    </source>
</evidence>
<comment type="caution">
    <text evidence="3">The sequence shown here is derived from an EMBL/GenBank/DDBJ whole genome shotgun (WGS) entry which is preliminary data.</text>
</comment>
<evidence type="ECO:0000313" key="3">
    <source>
        <dbReference type="EMBL" id="CAE8637850.1"/>
    </source>
</evidence>
<dbReference type="AlphaFoldDB" id="A0A813HJT7"/>
<feature type="transmembrane region" description="Helical" evidence="2">
    <location>
        <begin position="502"/>
        <end position="522"/>
    </location>
</feature>
<keyword evidence="2" id="KW-0472">Membrane</keyword>
<organism evidence="3 4">
    <name type="scientific">Polarella glacialis</name>
    <name type="common">Dinoflagellate</name>
    <dbReference type="NCBI Taxonomy" id="89957"/>
    <lineage>
        <taxon>Eukaryota</taxon>
        <taxon>Sar</taxon>
        <taxon>Alveolata</taxon>
        <taxon>Dinophyceae</taxon>
        <taxon>Suessiales</taxon>
        <taxon>Suessiaceae</taxon>
        <taxon>Polarella</taxon>
    </lineage>
</organism>
<evidence type="ECO:0000256" key="1">
    <source>
        <dbReference type="SAM" id="MobiDB-lite"/>
    </source>
</evidence>
<proteinExistence type="predicted"/>
<protein>
    <submittedName>
        <fullName evidence="3">Uncharacterized protein</fullName>
    </submittedName>
</protein>
<dbReference type="Proteomes" id="UP000654075">
    <property type="component" value="Unassembled WGS sequence"/>
</dbReference>
<sequence length="767" mass="84958">MLSEMFQHARRQRTPGEDSSLAGSPGPEVVLTSPRQPLGRGASPPPPRGLEMLRAGKAVAGGSSGSRHPRASSSSSSKPRKLVLEDTDEDWRSASRPRSPLRGPFDYGGSRTATSWLEDCGQSQRMSAGDVRNGRGSAVPSPPKRRVLDGEFGSVAETAAQARFAESSMLESWQAETKAMSAYIQSLEAKLQALSIENGSFLQHRFADKARIAELQAQLSEALQLRSRKGVVEAQVSEARRLAQDVLAAWRALTWEACRERMRAAEAALSSARTEHAGTTGSYRTSQNRLEEAERCNVQVEAAGNAEVSQNALGLEEQLAKTEAQFVQAGPAEIRTDSKSVFDGCTVNLPVGNIVFTNVKGHAALLDFQNGVQVSEENFGNDAADALAVAGAVMHAVAPSKRPTVLQTLFLPKDVQHIMVDILPERNQHTLVEFFSPVAFFKPMEIILTTVVAMVILAGLLGGQSKEPKLNWSLDTEAKSYQATGVQSWMDYFRFCRQEMEFLWLYFCNLMQYALVQMWWTLPVVLCYRLTNGQPVHTALKVLLDIVMQAFIVKFAVAMLQFLKKFERVLKHLKVCDEKSTYMERRTMDMAGGLRDKSRVLADDIAEFKPAVGAVTWLERRCRSQFENFCKATAGACRDGAGALIQLQKMQEAVLKVIASQQPMMTNMQIQNVEFWAPLNTVELLQAIVQDKAQMLAMEMVYTSQIKERLQEVRAMMEEIKTHAGVVSQTHGDPDSVPGLFRTLFVQGMPVQINVWSRVYEENQQAS</sequence>
<dbReference type="EMBL" id="CAJNNV010031783">
    <property type="protein sequence ID" value="CAE8637850.1"/>
    <property type="molecule type" value="Genomic_DNA"/>
</dbReference>
<accession>A0A813HJT7</accession>
<keyword evidence="2" id="KW-1133">Transmembrane helix</keyword>
<feature type="transmembrane region" description="Helical" evidence="2">
    <location>
        <begin position="446"/>
        <end position="463"/>
    </location>
</feature>
<feature type="region of interest" description="Disordered" evidence="1">
    <location>
        <begin position="125"/>
        <end position="145"/>
    </location>
</feature>
<feature type="region of interest" description="Disordered" evidence="1">
    <location>
        <begin position="1"/>
        <end position="107"/>
    </location>
</feature>
<evidence type="ECO:0000313" key="4">
    <source>
        <dbReference type="Proteomes" id="UP000654075"/>
    </source>
</evidence>
<name>A0A813HJT7_POLGL</name>